<sequence>MQPDLKIADTIRSTLRASLGATIYEVIALHIQSRTGIDFSHPETVVGNVRVLEDSLHQTFKDSAAPLMEKAGNKLLAAFSLPNDYNNNNFQYSQTGDLSTLVEKILKRNDPIAILHNARDRDHFTMSYTRKDEFPTLLVTFLQRGVQNNCLNVLVISEDEKRLFESFLNSSEGHHYYGKSTTGFSDDDSIVIVTHDELYGDIDSFSSSSLSSQPVVDSLNRVKQRAIQKQMSGLNIVGTFAGRLFSKGRFEECLQIENLWHHTIQQFSMPITVMCPYEKPIDEPHRTPLAICHNGGLHQI</sequence>
<dbReference type="Proteomes" id="UP000028194">
    <property type="component" value="Chromosome"/>
</dbReference>
<evidence type="ECO:0000313" key="2">
    <source>
        <dbReference type="EMBL" id="AIF82614.1"/>
    </source>
</evidence>
<accession>A0A075MTJ5</accession>
<dbReference type="EMBL" id="CP007174">
    <property type="protein sequence ID" value="AIF82614.1"/>
    <property type="molecule type" value="Genomic_DNA"/>
</dbReference>
<dbReference type="AlphaFoldDB" id="A0A075MTJ5"/>
<keyword evidence="3" id="KW-1185">Reference proteome</keyword>
<evidence type="ECO:0000259" key="1">
    <source>
        <dbReference type="Pfam" id="PF14417"/>
    </source>
</evidence>
<evidence type="ECO:0000313" key="3">
    <source>
        <dbReference type="Proteomes" id="UP000028194"/>
    </source>
</evidence>
<proteinExistence type="predicted"/>
<dbReference type="Pfam" id="PF14417">
    <property type="entry name" value="MEDS"/>
    <property type="match status" value="1"/>
</dbReference>
<organism evidence="2 3">
    <name type="scientific">Candidatus Nitrososphaera evergladensis SR1</name>
    <dbReference type="NCBI Taxonomy" id="1459636"/>
    <lineage>
        <taxon>Archaea</taxon>
        <taxon>Nitrososphaerota</taxon>
        <taxon>Nitrososphaeria</taxon>
        <taxon>Nitrososphaerales</taxon>
        <taxon>Nitrososphaeraceae</taxon>
        <taxon>Nitrososphaera</taxon>
    </lineage>
</organism>
<dbReference type="GeneID" id="41596405"/>
<dbReference type="OrthoDB" id="378988at2157"/>
<name>A0A075MTJ5_9ARCH</name>
<dbReference type="InterPro" id="IPR025847">
    <property type="entry name" value="MEDS_domain"/>
</dbReference>
<gene>
    <name evidence="2" type="ORF">NTE_00533</name>
</gene>
<protein>
    <submittedName>
        <fullName evidence="2">MEDS: MEthanogen/methylotroph, DcmR Sensory domain</fullName>
    </submittedName>
</protein>
<dbReference type="KEGG" id="nev:NTE_00533"/>
<dbReference type="HOGENOM" id="CLU_926229_0_0_2"/>
<reference evidence="2 3" key="1">
    <citation type="journal article" date="2014" name="PLoS ONE">
        <title>Genome Sequence of Candidatus Nitrososphaera evergladensis from Group I.1b Enriched from Everglades Soil Reveals Novel Genomic Features of the Ammonia-Oxidizing Archaea.</title>
        <authorList>
            <person name="Zhalnina K.V."/>
            <person name="Dias R."/>
            <person name="Leonard M.T."/>
            <person name="Dorr de Quadros P."/>
            <person name="Camargo F.A."/>
            <person name="Drew J.C."/>
            <person name="Farmerie W.G."/>
            <person name="Daroub S.H."/>
            <person name="Triplett E.W."/>
        </authorList>
    </citation>
    <scope>NUCLEOTIDE SEQUENCE [LARGE SCALE GENOMIC DNA]</scope>
    <source>
        <strain evidence="2 3">SR1</strain>
    </source>
</reference>
<dbReference type="RefSeq" id="WP_148699551.1">
    <property type="nucleotide sequence ID" value="NZ_CP007174.1"/>
</dbReference>
<dbReference type="eggNOG" id="arCOG02358">
    <property type="taxonomic scope" value="Archaea"/>
</dbReference>
<feature type="domain" description="MEDS" evidence="1">
    <location>
        <begin position="122"/>
        <end position="278"/>
    </location>
</feature>